<dbReference type="Pfam" id="PF01171">
    <property type="entry name" value="ATP_bind_3"/>
    <property type="match status" value="1"/>
</dbReference>
<dbReference type="PANTHER" id="PTHR43033">
    <property type="entry name" value="TRNA(ILE)-LYSIDINE SYNTHASE-RELATED"/>
    <property type="match status" value="1"/>
</dbReference>
<evidence type="ECO:0000313" key="11">
    <source>
        <dbReference type="Proteomes" id="UP000647133"/>
    </source>
</evidence>
<sequence length="440" mass="51410">MLEQFISHIRTKKLLDTDKQYLLAISGGIDSVGLARLLKKSAIPFRMAHCNFGLRGEESDGDELFVRELAQELGVEISVKRFETKVHASEKGVSTQMAARYLRYNWFEQLLEEFDLDGVVVAHHADDQLETVLLNLLRGTGIEGIYGMSEIRDYIIRPLLPFSRDDIENFAVKERFDWREDSSNSESTYKRNFLRNEVLPLIKRHDVSFEGNLRQSFDRLKDTGKAFFHLFDAWKKVHVKMDGEIQFLEKDGLKQVPGRKSLLYYWLRDYGFNNAQVDDILDVLWCGEVGQRFESELFMVNVDREYLILGKKVKDFEEVLLEKTDLELSFAEKVYDILILPIGSSLDIRSENAMLDRDSLKFPLLLRKWREGDRFRPLGMRKFKKISDFLIDLKVPMIIKKDVKVLCDADGEVVWVLGYRVDDRFKITPVTKEVMYFKLK</sequence>
<keyword evidence="3 8" id="KW-0436">Ligase</keyword>
<protein>
    <recommendedName>
        <fullName evidence="8">tRNA(Ile)-lysidine synthase</fullName>
        <ecNumber evidence="8">6.3.4.19</ecNumber>
    </recommendedName>
    <alternativeName>
        <fullName evidence="8">tRNA(Ile)-2-lysyl-cytidine synthase</fullName>
    </alternativeName>
    <alternativeName>
        <fullName evidence="8">tRNA(Ile)-lysidine synthetase</fullName>
    </alternativeName>
</protein>
<dbReference type="HAMAP" id="MF_01161">
    <property type="entry name" value="tRNA_Ile_lys_synt"/>
    <property type="match status" value="1"/>
</dbReference>
<evidence type="ECO:0000259" key="9">
    <source>
        <dbReference type="SMART" id="SM00977"/>
    </source>
</evidence>
<comment type="caution">
    <text evidence="10">The sequence shown here is derived from an EMBL/GenBank/DDBJ whole genome shotgun (WGS) entry which is preliminary data.</text>
</comment>
<evidence type="ECO:0000256" key="4">
    <source>
        <dbReference type="ARBA" id="ARBA00022694"/>
    </source>
</evidence>
<keyword evidence="2 8" id="KW-0963">Cytoplasm</keyword>
<evidence type="ECO:0000313" key="10">
    <source>
        <dbReference type="EMBL" id="MBD8487882.1"/>
    </source>
</evidence>
<dbReference type="NCBIfam" id="TIGR02432">
    <property type="entry name" value="lysidine_TilS_N"/>
    <property type="match status" value="1"/>
</dbReference>
<keyword evidence="6 8" id="KW-0067">ATP-binding</keyword>
<reference evidence="10 11" key="1">
    <citation type="submission" date="2020-09" db="EMBL/GenBank/DDBJ databases">
        <title>Echinicola sp. CAU 1574 isolated from sand of Sido Beach.</title>
        <authorList>
            <person name="Kim W."/>
        </authorList>
    </citation>
    <scope>NUCLEOTIDE SEQUENCE [LARGE SCALE GENOMIC DNA]</scope>
    <source>
        <strain evidence="10 11">CAU 1574</strain>
    </source>
</reference>
<keyword evidence="4 8" id="KW-0819">tRNA processing</keyword>
<dbReference type="InterPro" id="IPR012796">
    <property type="entry name" value="Lysidine-tRNA-synth_C"/>
</dbReference>
<dbReference type="EC" id="6.3.4.19" evidence="8"/>
<feature type="domain" description="Lysidine-tRNA(Ile) synthetase C-terminal" evidence="9">
    <location>
        <begin position="364"/>
        <end position="437"/>
    </location>
</feature>
<dbReference type="PANTHER" id="PTHR43033:SF1">
    <property type="entry name" value="TRNA(ILE)-LYSIDINE SYNTHASE-RELATED"/>
    <property type="match status" value="1"/>
</dbReference>
<evidence type="ECO:0000256" key="3">
    <source>
        <dbReference type="ARBA" id="ARBA00022598"/>
    </source>
</evidence>
<name>A0ABR9AGJ7_9BACT</name>
<dbReference type="SMART" id="SM00977">
    <property type="entry name" value="TilS_C"/>
    <property type="match status" value="1"/>
</dbReference>
<accession>A0ABR9AGJ7</accession>
<comment type="catalytic activity">
    <reaction evidence="7 8">
        <text>cytidine(34) in tRNA(Ile2) + L-lysine + ATP = lysidine(34) in tRNA(Ile2) + AMP + diphosphate + H(+)</text>
        <dbReference type="Rhea" id="RHEA:43744"/>
        <dbReference type="Rhea" id="RHEA-COMP:10625"/>
        <dbReference type="Rhea" id="RHEA-COMP:10670"/>
        <dbReference type="ChEBI" id="CHEBI:15378"/>
        <dbReference type="ChEBI" id="CHEBI:30616"/>
        <dbReference type="ChEBI" id="CHEBI:32551"/>
        <dbReference type="ChEBI" id="CHEBI:33019"/>
        <dbReference type="ChEBI" id="CHEBI:82748"/>
        <dbReference type="ChEBI" id="CHEBI:83665"/>
        <dbReference type="ChEBI" id="CHEBI:456215"/>
        <dbReference type="EC" id="6.3.4.19"/>
    </reaction>
</comment>
<dbReference type="CDD" id="cd01992">
    <property type="entry name" value="TilS_N"/>
    <property type="match status" value="1"/>
</dbReference>
<dbReference type="RefSeq" id="WP_192008484.1">
    <property type="nucleotide sequence ID" value="NZ_JACYTQ010000001.1"/>
</dbReference>
<proteinExistence type="inferred from homology"/>
<dbReference type="InterPro" id="IPR012795">
    <property type="entry name" value="tRNA_Ile_lys_synt_N"/>
</dbReference>
<dbReference type="InterPro" id="IPR014729">
    <property type="entry name" value="Rossmann-like_a/b/a_fold"/>
</dbReference>
<dbReference type="Proteomes" id="UP000647133">
    <property type="component" value="Unassembled WGS sequence"/>
</dbReference>
<comment type="function">
    <text evidence="8">Ligates lysine onto the cytidine present at position 34 of the AUA codon-specific tRNA(Ile) that contains the anticodon CAU, in an ATP-dependent manner. Cytidine is converted to lysidine, thus changing the amino acid specificity of the tRNA from methionine to isoleucine.</text>
</comment>
<dbReference type="SUPFAM" id="SSF52402">
    <property type="entry name" value="Adenine nucleotide alpha hydrolases-like"/>
    <property type="match status" value="1"/>
</dbReference>
<evidence type="ECO:0000256" key="2">
    <source>
        <dbReference type="ARBA" id="ARBA00022490"/>
    </source>
</evidence>
<feature type="binding site" evidence="8">
    <location>
        <begin position="26"/>
        <end position="31"/>
    </location>
    <ligand>
        <name>ATP</name>
        <dbReference type="ChEBI" id="CHEBI:30616"/>
    </ligand>
</feature>
<evidence type="ECO:0000256" key="8">
    <source>
        <dbReference type="HAMAP-Rule" id="MF_01161"/>
    </source>
</evidence>
<dbReference type="SUPFAM" id="SSF56037">
    <property type="entry name" value="PheT/TilS domain"/>
    <property type="match status" value="1"/>
</dbReference>
<evidence type="ECO:0000256" key="5">
    <source>
        <dbReference type="ARBA" id="ARBA00022741"/>
    </source>
</evidence>
<dbReference type="EMBL" id="JACYTQ010000001">
    <property type="protein sequence ID" value="MBD8487882.1"/>
    <property type="molecule type" value="Genomic_DNA"/>
</dbReference>
<dbReference type="Gene3D" id="3.40.50.620">
    <property type="entry name" value="HUPs"/>
    <property type="match status" value="1"/>
</dbReference>
<keyword evidence="5 8" id="KW-0547">Nucleotide-binding</keyword>
<evidence type="ECO:0000256" key="7">
    <source>
        <dbReference type="ARBA" id="ARBA00048539"/>
    </source>
</evidence>
<gene>
    <name evidence="8 10" type="primary">tilS</name>
    <name evidence="10" type="ORF">IFO69_03875</name>
</gene>
<comment type="domain">
    <text evidence="8">The N-terminal region contains the highly conserved SGGXDS motif, predicted to be a P-loop motif involved in ATP binding.</text>
</comment>
<dbReference type="InterPro" id="IPR012094">
    <property type="entry name" value="tRNA_Ile_lys_synt"/>
</dbReference>
<comment type="subcellular location">
    <subcellularLocation>
        <location evidence="1 8">Cytoplasm</location>
    </subcellularLocation>
</comment>
<organism evidence="10 11">
    <name type="scientific">Echinicola arenosa</name>
    <dbReference type="NCBI Taxonomy" id="2774144"/>
    <lineage>
        <taxon>Bacteria</taxon>
        <taxon>Pseudomonadati</taxon>
        <taxon>Bacteroidota</taxon>
        <taxon>Cytophagia</taxon>
        <taxon>Cytophagales</taxon>
        <taxon>Cyclobacteriaceae</taxon>
        <taxon>Echinicola</taxon>
    </lineage>
</organism>
<dbReference type="Pfam" id="PF11734">
    <property type="entry name" value="TilS_C"/>
    <property type="match status" value="1"/>
</dbReference>
<evidence type="ECO:0000256" key="6">
    <source>
        <dbReference type="ARBA" id="ARBA00022840"/>
    </source>
</evidence>
<dbReference type="InterPro" id="IPR011063">
    <property type="entry name" value="TilS/TtcA_N"/>
</dbReference>
<comment type="similarity">
    <text evidence="8">Belongs to the tRNA(Ile)-lysidine synthase family.</text>
</comment>
<dbReference type="NCBIfam" id="TIGR02433">
    <property type="entry name" value="lysidine_TilS_C"/>
    <property type="match status" value="1"/>
</dbReference>
<keyword evidence="11" id="KW-1185">Reference proteome</keyword>
<dbReference type="GO" id="GO:0032267">
    <property type="term" value="F:tRNA(Ile)-lysidine synthase activity"/>
    <property type="evidence" value="ECO:0007669"/>
    <property type="project" value="UniProtKB-EC"/>
</dbReference>
<evidence type="ECO:0000256" key="1">
    <source>
        <dbReference type="ARBA" id="ARBA00004496"/>
    </source>
</evidence>